<evidence type="ECO:0000259" key="5">
    <source>
        <dbReference type="PROSITE" id="PS51123"/>
    </source>
</evidence>
<dbReference type="RefSeq" id="WP_055026139.1">
    <property type="nucleotide sequence ID" value="NZ_CANMJJ010000022.1"/>
</dbReference>
<dbReference type="Pfam" id="PF00691">
    <property type="entry name" value="OmpA"/>
    <property type="match status" value="1"/>
</dbReference>
<feature type="domain" description="OmpA-like" evidence="5">
    <location>
        <begin position="66"/>
        <end position="184"/>
    </location>
</feature>
<dbReference type="Proteomes" id="UP000191820">
    <property type="component" value="Chromosome"/>
</dbReference>
<dbReference type="PROSITE" id="PS51123">
    <property type="entry name" value="OMPA_2"/>
    <property type="match status" value="1"/>
</dbReference>
<dbReference type="PANTHER" id="PTHR30329:SF21">
    <property type="entry name" value="LIPOPROTEIN YIAD-RELATED"/>
    <property type="match status" value="1"/>
</dbReference>
<evidence type="ECO:0000256" key="2">
    <source>
        <dbReference type="ARBA" id="ARBA00023136"/>
    </source>
</evidence>
<evidence type="ECO:0000313" key="6">
    <source>
        <dbReference type="EMBL" id="ARD24039.1"/>
    </source>
</evidence>
<evidence type="ECO:0000256" key="1">
    <source>
        <dbReference type="ARBA" id="ARBA00004442"/>
    </source>
</evidence>
<dbReference type="Gene3D" id="3.30.1330.60">
    <property type="entry name" value="OmpA-like domain"/>
    <property type="match status" value="1"/>
</dbReference>
<dbReference type="PANTHER" id="PTHR30329">
    <property type="entry name" value="STATOR ELEMENT OF FLAGELLAR MOTOR COMPLEX"/>
    <property type="match status" value="1"/>
</dbReference>
<organism evidence="6 7">
    <name type="scientific">Shewanella japonica</name>
    <dbReference type="NCBI Taxonomy" id="93973"/>
    <lineage>
        <taxon>Bacteria</taxon>
        <taxon>Pseudomonadati</taxon>
        <taxon>Pseudomonadota</taxon>
        <taxon>Gammaproteobacteria</taxon>
        <taxon>Alteromonadales</taxon>
        <taxon>Shewanellaceae</taxon>
        <taxon>Shewanella</taxon>
    </lineage>
</organism>
<evidence type="ECO:0000256" key="3">
    <source>
        <dbReference type="ARBA" id="ARBA00023237"/>
    </source>
</evidence>
<dbReference type="InterPro" id="IPR036737">
    <property type="entry name" value="OmpA-like_sf"/>
</dbReference>
<keyword evidence="2 4" id="KW-0472">Membrane</keyword>
<evidence type="ECO:0000256" key="4">
    <source>
        <dbReference type="PROSITE-ProRule" id="PRU00473"/>
    </source>
</evidence>
<keyword evidence="3" id="KW-0998">Cell outer membrane</keyword>
<dbReference type="SUPFAM" id="SSF103088">
    <property type="entry name" value="OmpA-like"/>
    <property type="match status" value="1"/>
</dbReference>
<dbReference type="CDD" id="cd07185">
    <property type="entry name" value="OmpA_C-like"/>
    <property type="match status" value="1"/>
</dbReference>
<gene>
    <name evidence="6" type="ORF">SJ2017_3803</name>
</gene>
<proteinExistence type="predicted"/>
<dbReference type="InterPro" id="IPR050330">
    <property type="entry name" value="Bact_OuterMem_StrucFunc"/>
</dbReference>
<dbReference type="InterPro" id="IPR006664">
    <property type="entry name" value="OMP_bac"/>
</dbReference>
<reference evidence="6 7" key="1">
    <citation type="submission" date="2017-03" db="EMBL/GenBank/DDBJ databases">
        <title>Genome sequencing of Shewanella japonica KCTC 22435.</title>
        <authorList>
            <person name="Kim K.M."/>
        </authorList>
    </citation>
    <scope>NUCLEOTIDE SEQUENCE [LARGE SCALE GENOMIC DNA]</scope>
    <source>
        <strain evidence="6 7">KCTC 22435</strain>
    </source>
</reference>
<name>A0ABM6JNZ6_9GAMM</name>
<keyword evidence="7" id="KW-1185">Reference proteome</keyword>
<accession>A0ABM6JNZ6</accession>
<dbReference type="PRINTS" id="PR01021">
    <property type="entry name" value="OMPADOMAIN"/>
</dbReference>
<dbReference type="InterPro" id="IPR006665">
    <property type="entry name" value="OmpA-like"/>
</dbReference>
<comment type="subcellular location">
    <subcellularLocation>
        <location evidence="1">Cell outer membrane</location>
    </subcellularLocation>
</comment>
<dbReference type="EMBL" id="CP020472">
    <property type="protein sequence ID" value="ARD24039.1"/>
    <property type="molecule type" value="Genomic_DNA"/>
</dbReference>
<sequence>MKYLILLLSMTLTVGCSMRDIVTADSPTEQQFDLNDNDKDGVIVARERCLDTVIGAGIDNYGCPTISEINERQELEILFENDSDHINTRFYQQIEEVADLMKLYPNTVVTIEGHCSKTGTYEHNLTLSQARADNVVNVLVDTFNIDRSRLTAIGYSYDQPIDLSGTPEANEANRRVIAEVTGDDQRTDMKWHIYTVDQ</sequence>
<dbReference type="PROSITE" id="PS51257">
    <property type="entry name" value="PROKAR_LIPOPROTEIN"/>
    <property type="match status" value="1"/>
</dbReference>
<evidence type="ECO:0000313" key="7">
    <source>
        <dbReference type="Proteomes" id="UP000191820"/>
    </source>
</evidence>
<protein>
    <recommendedName>
        <fullName evidence="5">OmpA-like domain-containing protein</fullName>
    </recommendedName>
</protein>